<proteinExistence type="predicted"/>
<keyword evidence="3" id="KW-1185">Reference proteome</keyword>
<feature type="region of interest" description="Disordered" evidence="1">
    <location>
        <begin position="1"/>
        <end position="20"/>
    </location>
</feature>
<dbReference type="Proteomes" id="UP000018208">
    <property type="component" value="Unassembled WGS sequence"/>
</dbReference>
<feature type="compositionally biased region" description="Basic residues" evidence="1">
    <location>
        <begin position="1"/>
        <end position="16"/>
    </location>
</feature>
<dbReference type="GeneID" id="94294797"/>
<dbReference type="AlphaFoldDB" id="A0A9P8LZZ7"/>
<organism evidence="2 3">
    <name type="scientific">Spironucleus salmonicida</name>
    <dbReference type="NCBI Taxonomy" id="348837"/>
    <lineage>
        <taxon>Eukaryota</taxon>
        <taxon>Metamonada</taxon>
        <taxon>Diplomonadida</taxon>
        <taxon>Hexamitidae</taxon>
        <taxon>Hexamitinae</taxon>
        <taxon>Spironucleus</taxon>
    </lineage>
</organism>
<evidence type="ECO:0000256" key="1">
    <source>
        <dbReference type="SAM" id="MobiDB-lite"/>
    </source>
</evidence>
<reference evidence="2 3" key="1">
    <citation type="journal article" date="2014" name="PLoS Genet.">
        <title>The Genome of Spironucleus salmonicida Highlights a Fish Pathogen Adapted to Fluctuating Environments.</title>
        <authorList>
            <person name="Xu F."/>
            <person name="Jerlstrom-Hultqvist J."/>
            <person name="Einarsson E."/>
            <person name="Astvaldsson A."/>
            <person name="Svard S.G."/>
            <person name="Andersson J.O."/>
        </authorList>
    </citation>
    <scope>NUCLEOTIDE SEQUENCE [LARGE SCALE GENOMIC DNA]</scope>
    <source>
        <strain evidence="2 3">ATCC 50377</strain>
    </source>
</reference>
<comment type="caution">
    <text evidence="2">The sequence shown here is derived from an EMBL/GenBank/DDBJ whole genome shotgun (WGS) entry which is preliminary data.</text>
</comment>
<protein>
    <submittedName>
        <fullName evidence="2">Uncharacterized protein</fullName>
    </submittedName>
</protein>
<name>A0A9P8LZZ7_9EUKA</name>
<accession>A0A9P8LZZ7</accession>
<sequence length="81" mass="9411">MKPIKKGINRLSKKKLQQQSSPLLEHCNQISMMQFHNFSFVESDESLANFGIKTLFNGDEQESDSENNFLIYTIQTEKQNL</sequence>
<gene>
    <name evidence="2" type="ORF">SS50377_20774</name>
</gene>
<dbReference type="RefSeq" id="XP_067768194.1">
    <property type="nucleotide sequence ID" value="XM_067904712.1"/>
</dbReference>
<dbReference type="EMBL" id="AUWU02000001">
    <property type="protein sequence ID" value="KAH0577421.1"/>
    <property type="molecule type" value="Genomic_DNA"/>
</dbReference>
<evidence type="ECO:0000313" key="3">
    <source>
        <dbReference type="Proteomes" id="UP000018208"/>
    </source>
</evidence>
<evidence type="ECO:0000313" key="2">
    <source>
        <dbReference type="EMBL" id="KAH0577421.1"/>
    </source>
</evidence>
<dbReference type="KEGG" id="ssao:94294797"/>